<organism evidence="1 2">
    <name type="scientific">Tenacibaculum aiptasiae</name>
    <dbReference type="NCBI Taxonomy" id="426481"/>
    <lineage>
        <taxon>Bacteria</taxon>
        <taxon>Pseudomonadati</taxon>
        <taxon>Bacteroidota</taxon>
        <taxon>Flavobacteriia</taxon>
        <taxon>Flavobacteriales</taxon>
        <taxon>Flavobacteriaceae</taxon>
        <taxon>Tenacibaculum</taxon>
    </lineage>
</organism>
<evidence type="ECO:0000313" key="2">
    <source>
        <dbReference type="Proteomes" id="UP000467305"/>
    </source>
</evidence>
<dbReference type="PROSITE" id="PS51257">
    <property type="entry name" value="PROKAR_LIPOPROTEIN"/>
    <property type="match status" value="1"/>
</dbReference>
<dbReference type="RefSeq" id="WP_150900386.1">
    <property type="nucleotide sequence ID" value="NZ_WAAU01000024.1"/>
</dbReference>
<comment type="caution">
    <text evidence="1">The sequence shown here is derived from an EMBL/GenBank/DDBJ whole genome shotgun (WGS) entry which is preliminary data.</text>
</comment>
<keyword evidence="2" id="KW-1185">Reference proteome</keyword>
<dbReference type="EMBL" id="WAAU01000024">
    <property type="protein sequence ID" value="KAB1155277.1"/>
    <property type="molecule type" value="Genomic_DNA"/>
</dbReference>
<dbReference type="OrthoDB" id="1524066at2"/>
<protein>
    <submittedName>
        <fullName evidence="1">Uncharacterized protein</fullName>
    </submittedName>
</protein>
<proteinExistence type="predicted"/>
<accession>A0A7J5ACH3</accession>
<dbReference type="Proteomes" id="UP000467305">
    <property type="component" value="Unassembled WGS sequence"/>
</dbReference>
<gene>
    <name evidence="1" type="ORF">F7018_12440</name>
</gene>
<name>A0A7J5ACH3_9FLAO</name>
<sequence length="385" mass="43036">MKKRHILFGLCITLALASCEDAIRDITGGTTPTPNPNPQPVAEVIPADINTDGFDFFEKMQGHWVGSNRVIADDYAWFAWDYRAISKSHIHGIHEGGSLGNLLTSFFVTNYKGKRTIMGRNGGLLSGIYRTSYFVLDKVEDRNSEGKYYRFVDAIGNKNIMSFELRFKNDSLYFNSYTSNLGSRIPTRHMTFKGKKMHMELAQAAASATNYPQNAIDDGLDFADGFKAENLYVKQGEKNATSATFLAQQANNDVYELAPQSGDPYQITDHPRLGTLTVNLTRNNQITDTNLLVYLSRDPLTDNNGYLTSNTDAFDTLLHFPNLENKEDTFLFTYLHPGEYYLTVIADKNGDGAPNQGDILSISKKITVAPLENKTENVTNIDVQN</sequence>
<evidence type="ECO:0000313" key="1">
    <source>
        <dbReference type="EMBL" id="KAB1155277.1"/>
    </source>
</evidence>
<reference evidence="1 2" key="1">
    <citation type="submission" date="2019-09" db="EMBL/GenBank/DDBJ databases">
        <authorList>
            <person name="Cao W.R."/>
        </authorList>
    </citation>
    <scope>NUCLEOTIDE SEQUENCE [LARGE SCALE GENOMIC DNA]</scope>
    <source>
        <strain evidence="2">a4</strain>
    </source>
</reference>
<dbReference type="AlphaFoldDB" id="A0A7J5ACH3"/>